<keyword evidence="1" id="KW-0812">Transmembrane</keyword>
<reference evidence="3" key="1">
    <citation type="journal article" date="2023" name="Front. Microbiol.">
        <title>Ralstonia chuxiongensis sp. nov., Ralstonia mojiangensis sp. nov., and Ralstonia soli sp. nov., isolated from tobacco fields, are three novel species in the family Burkholderiaceae.</title>
        <authorList>
            <person name="Lu C.H."/>
            <person name="Zhang Y.Y."/>
            <person name="Jiang N."/>
            <person name="Chen W."/>
            <person name="Shao X."/>
            <person name="Zhao Z.M."/>
            <person name="Lu W.L."/>
            <person name="Hu X."/>
            <person name="Xi Y.X."/>
            <person name="Zou S.Y."/>
            <person name="Wei Q.J."/>
            <person name="Lin Z.L."/>
            <person name="Gong L."/>
            <person name="Gai X.T."/>
            <person name="Zhang L.Q."/>
            <person name="Li J.Y."/>
            <person name="Jin Y."/>
            <person name="Xia Z.Y."/>
        </authorList>
    </citation>
    <scope>NUCLEOTIDE SEQUENCE [LARGE SCALE GENOMIC DNA]</scope>
    <source>
        <strain evidence="3">21YRMH01-3</strain>
    </source>
</reference>
<gene>
    <name evidence="2" type="ORF">NKG59_25170</name>
</gene>
<dbReference type="AlphaFoldDB" id="A0AA41WYJ7"/>
<feature type="transmembrane region" description="Helical" evidence="1">
    <location>
        <begin position="35"/>
        <end position="53"/>
    </location>
</feature>
<dbReference type="Proteomes" id="UP001162793">
    <property type="component" value="Unassembled WGS sequence"/>
</dbReference>
<dbReference type="EMBL" id="JAMYWC010000011">
    <property type="protein sequence ID" value="MCP1175672.1"/>
    <property type="molecule type" value="Genomic_DNA"/>
</dbReference>
<dbReference type="RefSeq" id="WP_253542841.1">
    <property type="nucleotide sequence ID" value="NZ_JAMYWC010000011.1"/>
</dbReference>
<feature type="transmembrane region" description="Helical" evidence="1">
    <location>
        <begin position="113"/>
        <end position="139"/>
    </location>
</feature>
<evidence type="ECO:0000313" key="2">
    <source>
        <dbReference type="EMBL" id="MCP1175672.1"/>
    </source>
</evidence>
<evidence type="ECO:0000256" key="1">
    <source>
        <dbReference type="SAM" id="Phobius"/>
    </source>
</evidence>
<feature type="transmembrane region" description="Helical" evidence="1">
    <location>
        <begin position="166"/>
        <end position="186"/>
    </location>
</feature>
<feature type="transmembrane region" description="Helical" evidence="1">
    <location>
        <begin position="12"/>
        <end position="29"/>
    </location>
</feature>
<accession>A0AA41WYJ7</accession>
<organism evidence="2 3">
    <name type="scientific">Ralstonia chuxiongensis</name>
    <dbReference type="NCBI Taxonomy" id="2957504"/>
    <lineage>
        <taxon>Bacteria</taxon>
        <taxon>Pseudomonadati</taxon>
        <taxon>Pseudomonadota</taxon>
        <taxon>Betaproteobacteria</taxon>
        <taxon>Burkholderiales</taxon>
        <taxon>Burkholderiaceae</taxon>
        <taxon>Ralstonia</taxon>
    </lineage>
</organism>
<comment type="caution">
    <text evidence="2">The sequence shown here is derived from an EMBL/GenBank/DDBJ whole genome shotgun (WGS) entry which is preliminary data.</text>
</comment>
<sequence>MTGIQNVLKRWVVLMLPAVLASLGFVYVFGASLRLAVAVTILLATVLLGHLLFKLVDTRLASRGRANAPFAWSVRINDVKVGVITDAEYAAIQCLALHDGSCAVAQLLNVGKVAVVGACWLLVGLTLGMAWSAIALALLEPGAHTAVIRNLLSADPAAVTSWMRSLLPYGAMFMVLQVVGMAWMGIRFGFRNHYRAAVATMLRQHFNTPADGEIRLERMSLRHGLPTSQFG</sequence>
<keyword evidence="1" id="KW-1133">Transmembrane helix</keyword>
<evidence type="ECO:0000313" key="3">
    <source>
        <dbReference type="Proteomes" id="UP001162793"/>
    </source>
</evidence>
<keyword evidence="1" id="KW-0472">Membrane</keyword>
<keyword evidence="3" id="KW-1185">Reference proteome</keyword>
<protein>
    <submittedName>
        <fullName evidence="2">Uncharacterized protein</fullName>
    </submittedName>
</protein>
<name>A0AA41WYJ7_9RALS</name>
<proteinExistence type="predicted"/>